<reference evidence="2 3" key="1">
    <citation type="submission" date="2019-03" db="EMBL/GenBank/DDBJ databases">
        <title>Draft genome sequences of novel Actinobacteria.</title>
        <authorList>
            <person name="Sahin N."/>
            <person name="Ay H."/>
            <person name="Saygin H."/>
        </authorList>
    </citation>
    <scope>NUCLEOTIDE SEQUENCE [LARGE SCALE GENOMIC DNA]</scope>
    <source>
        <strain evidence="2 3">16K404</strain>
    </source>
</reference>
<dbReference type="RefSeq" id="WP_132619940.1">
    <property type="nucleotide sequence ID" value="NZ_SMKV01000004.1"/>
</dbReference>
<keyword evidence="3" id="KW-1185">Reference proteome</keyword>
<evidence type="ECO:0000313" key="3">
    <source>
        <dbReference type="Proteomes" id="UP000294744"/>
    </source>
</evidence>
<name>A0A4R4V2H5_9PSEU</name>
<organism evidence="2 3">
    <name type="scientific">Saccharopolyspora aridisoli</name>
    <dbReference type="NCBI Taxonomy" id="2530385"/>
    <lineage>
        <taxon>Bacteria</taxon>
        <taxon>Bacillati</taxon>
        <taxon>Actinomycetota</taxon>
        <taxon>Actinomycetes</taxon>
        <taxon>Pseudonocardiales</taxon>
        <taxon>Pseudonocardiaceae</taxon>
        <taxon>Saccharopolyspora</taxon>
    </lineage>
</organism>
<dbReference type="Proteomes" id="UP000294744">
    <property type="component" value="Unassembled WGS sequence"/>
</dbReference>
<dbReference type="PROSITE" id="PS51257">
    <property type="entry name" value="PROKAR_LIPOPROTEIN"/>
    <property type="match status" value="1"/>
</dbReference>
<sequence length="122" mass="12556">MRTGLALALAVVALVVTGCADPAKAISAAGYRNAVSLGARAELAQRGVLLRDRPACRSTGAENSRLGSGFTVECTASTPDNAAVTVHGVVTAAGTPAQREDYVIRLDDRMFLHVDCLGAGCR</sequence>
<feature type="signal peptide" evidence="1">
    <location>
        <begin position="1"/>
        <end position="20"/>
    </location>
</feature>
<protein>
    <recommendedName>
        <fullName evidence="4">DUF4333 domain-containing protein</fullName>
    </recommendedName>
</protein>
<accession>A0A4R4V2H5</accession>
<dbReference type="OrthoDB" id="3694165at2"/>
<comment type="caution">
    <text evidence="2">The sequence shown here is derived from an EMBL/GenBank/DDBJ whole genome shotgun (WGS) entry which is preliminary data.</text>
</comment>
<feature type="chain" id="PRO_5039694114" description="DUF4333 domain-containing protein" evidence="1">
    <location>
        <begin position="21"/>
        <end position="122"/>
    </location>
</feature>
<evidence type="ECO:0008006" key="4">
    <source>
        <dbReference type="Google" id="ProtNLM"/>
    </source>
</evidence>
<dbReference type="AlphaFoldDB" id="A0A4R4V2H5"/>
<evidence type="ECO:0000256" key="1">
    <source>
        <dbReference type="SAM" id="SignalP"/>
    </source>
</evidence>
<evidence type="ECO:0000313" key="2">
    <source>
        <dbReference type="EMBL" id="TDC95483.1"/>
    </source>
</evidence>
<dbReference type="EMBL" id="SMKV01000004">
    <property type="protein sequence ID" value="TDC95483.1"/>
    <property type="molecule type" value="Genomic_DNA"/>
</dbReference>
<keyword evidence="1" id="KW-0732">Signal</keyword>
<proteinExistence type="predicted"/>
<gene>
    <name evidence="2" type="ORF">E1161_04705</name>
</gene>